<dbReference type="Pfam" id="PF00293">
    <property type="entry name" value="NUDIX"/>
    <property type="match status" value="1"/>
</dbReference>
<sequence length="248" mass="27127">MDLRNLKPRTARFLNEVGMHRVKAWLEGVQFPPAFVLADNPIARAFRPKGSPLVEILLNALDREGHVRGYWMRMFTTGHRATVHIIAITSEGEVVVNAEYRVNNNCAFQTAPSGVKKDGEDMVVAALRELAEESGYQPGSDSRIFHLGAMAPHGAVLTLLEDVIVITNVVPCENGSTPSVGEFILQTRLLSFDTILDMLRNNVELFHAPTLAAIMIAMAYGFVQPSESALATAKEAGNRLQDLTSANS</sequence>
<dbReference type="InterPro" id="IPR015797">
    <property type="entry name" value="NUDIX_hydrolase-like_dom_sf"/>
</dbReference>
<evidence type="ECO:0000313" key="4">
    <source>
        <dbReference type="Proteomes" id="UP000033865"/>
    </source>
</evidence>
<feature type="domain" description="Nudix hydrolase" evidence="2">
    <location>
        <begin position="78"/>
        <end position="212"/>
    </location>
</feature>
<dbReference type="InterPro" id="IPR000086">
    <property type="entry name" value="NUDIX_hydrolase_dom"/>
</dbReference>
<dbReference type="GO" id="GO:0016787">
    <property type="term" value="F:hydrolase activity"/>
    <property type="evidence" value="ECO:0007669"/>
    <property type="project" value="UniProtKB-KW"/>
</dbReference>
<dbReference type="InterPro" id="IPR020084">
    <property type="entry name" value="NUDIX_hydrolase_CS"/>
</dbReference>
<keyword evidence="1 3" id="KW-0378">Hydrolase</keyword>
<name>A0A0G2AR78_9BACT</name>
<proteinExistence type="predicted"/>
<dbReference type="CDD" id="cd03424">
    <property type="entry name" value="NUDIX_ADPRase_Nudt5_UGPPase_Nudt14"/>
    <property type="match status" value="1"/>
</dbReference>
<dbReference type="EMBL" id="LCRN01000043">
    <property type="protein sequence ID" value="KKW35274.1"/>
    <property type="molecule type" value="Genomic_DNA"/>
</dbReference>
<evidence type="ECO:0000259" key="2">
    <source>
        <dbReference type="PROSITE" id="PS51462"/>
    </source>
</evidence>
<protein>
    <submittedName>
        <fullName evidence="3">NUDIX hydrolase</fullName>
    </submittedName>
</protein>
<evidence type="ECO:0000313" key="3">
    <source>
        <dbReference type="EMBL" id="KKW35274.1"/>
    </source>
</evidence>
<accession>A0A0G2AR78</accession>
<dbReference type="SUPFAM" id="SSF55811">
    <property type="entry name" value="Nudix"/>
    <property type="match status" value="1"/>
</dbReference>
<evidence type="ECO:0000256" key="1">
    <source>
        <dbReference type="ARBA" id="ARBA00022801"/>
    </source>
</evidence>
<dbReference type="Proteomes" id="UP000033865">
    <property type="component" value="Unassembled WGS sequence"/>
</dbReference>
<comment type="caution">
    <text evidence="3">The sequence shown here is derived from an EMBL/GenBank/DDBJ whole genome shotgun (WGS) entry which is preliminary data.</text>
</comment>
<dbReference type="Gene3D" id="3.90.79.10">
    <property type="entry name" value="Nucleoside Triphosphate Pyrophosphohydrolase"/>
    <property type="match status" value="1"/>
</dbReference>
<dbReference type="AlphaFoldDB" id="A0A0G2AR78"/>
<gene>
    <name evidence="3" type="ORF">UY82_C0043G0008</name>
</gene>
<reference evidence="3 4" key="1">
    <citation type="journal article" date="2015" name="Nature">
        <title>rRNA introns, odd ribosomes, and small enigmatic genomes across a large radiation of phyla.</title>
        <authorList>
            <person name="Brown C.T."/>
            <person name="Hug L.A."/>
            <person name="Thomas B.C."/>
            <person name="Sharon I."/>
            <person name="Castelle C.J."/>
            <person name="Singh A."/>
            <person name="Wilkins M.J."/>
            <person name="Williams K.H."/>
            <person name="Banfield J.F."/>
        </authorList>
    </citation>
    <scope>NUCLEOTIDE SEQUENCE [LARGE SCALE GENOMIC DNA]</scope>
</reference>
<organism evidence="3 4">
    <name type="scientific">Candidatus Uhrbacteria bacterium GW2011_GWC2_53_7</name>
    <dbReference type="NCBI Taxonomy" id="1618986"/>
    <lineage>
        <taxon>Bacteria</taxon>
        <taxon>Candidatus Uhriibacteriota</taxon>
    </lineage>
</organism>
<dbReference type="PROSITE" id="PS51462">
    <property type="entry name" value="NUDIX"/>
    <property type="match status" value="1"/>
</dbReference>
<dbReference type="PROSITE" id="PS00893">
    <property type="entry name" value="NUDIX_BOX"/>
    <property type="match status" value="1"/>
</dbReference>